<dbReference type="FunFam" id="3.40.50.300:FF:001933">
    <property type="entry name" value="Heparan-sulfate 6-O-sulfotransferase"/>
    <property type="match status" value="1"/>
</dbReference>
<keyword evidence="5 9" id="KW-0735">Signal-anchor</keyword>
<evidence type="ECO:0000256" key="9">
    <source>
        <dbReference type="RuleBase" id="RU364122"/>
    </source>
</evidence>
<dbReference type="EC" id="2.8.2.-" evidence="9"/>
<evidence type="ECO:0000256" key="1">
    <source>
        <dbReference type="ARBA" id="ARBA00004606"/>
    </source>
</evidence>
<accession>A0A091E535</accession>
<gene>
    <name evidence="11" type="ORF">H920_00782</name>
</gene>
<evidence type="ECO:0000313" key="11">
    <source>
        <dbReference type="EMBL" id="KFO37833.1"/>
    </source>
</evidence>
<evidence type="ECO:0000313" key="12">
    <source>
        <dbReference type="Proteomes" id="UP000028990"/>
    </source>
</evidence>
<evidence type="ECO:0000256" key="4">
    <source>
        <dbReference type="ARBA" id="ARBA00022692"/>
    </source>
</evidence>
<evidence type="ECO:0000256" key="6">
    <source>
        <dbReference type="ARBA" id="ARBA00022989"/>
    </source>
</evidence>
<reference evidence="11 12" key="1">
    <citation type="submission" date="2013-11" db="EMBL/GenBank/DDBJ databases">
        <title>The Damaraland mole rat (Fukomys damarensis) genome and evolution of African mole rats.</title>
        <authorList>
            <person name="Gladyshev V.N."/>
            <person name="Fang X."/>
        </authorList>
    </citation>
    <scope>NUCLEOTIDE SEQUENCE [LARGE SCALE GENOMIC DNA]</scope>
    <source>
        <tissue evidence="11">Liver</tissue>
    </source>
</reference>
<dbReference type="Gene3D" id="3.40.50.300">
    <property type="entry name" value="P-loop containing nucleotide triphosphate hydrolases"/>
    <property type="match status" value="1"/>
</dbReference>
<keyword evidence="3 9" id="KW-0808">Transferase</keyword>
<dbReference type="Proteomes" id="UP000028990">
    <property type="component" value="Unassembled WGS sequence"/>
</dbReference>
<evidence type="ECO:0000256" key="5">
    <source>
        <dbReference type="ARBA" id="ARBA00022968"/>
    </source>
</evidence>
<dbReference type="EMBL" id="KN120716">
    <property type="protein sequence ID" value="KFO37833.1"/>
    <property type="molecule type" value="Genomic_DNA"/>
</dbReference>
<comment type="subcellular location">
    <subcellularLocation>
        <location evidence="1 9">Membrane</location>
        <topology evidence="1 9">Single-pass type II membrane protein</topology>
    </subcellularLocation>
</comment>
<evidence type="ECO:0000256" key="8">
    <source>
        <dbReference type="ARBA" id="ARBA00023180"/>
    </source>
</evidence>
<keyword evidence="12" id="KW-1185">Reference proteome</keyword>
<name>A0A091E535_FUKDA</name>
<sequence>MRTKTCHVNVQEPNDEGPANPYEVWSSWVFQRSGGYFGIEGRPGSLSTSAKKAADLEAPYQHQRRPPRASPRATLAFWLHVFLAEGISTPAASSEPHRAADSSPGNSSGLGKALAHARYLEQGAAGPEDEDEEPGDPEEEEEEEEEEEPDSEAPENGSLPRFVPRFNFTLKDLTRFVDFNIKGRDVIVFLHIQKTGGTTFGRHLVKNIRLEQPCSCKAGQKKCTCHRPGKKETWLFSRFSTGWSCGLHADWTELTNCVPAIMEKKDCPRNHSHTRYRPRPVCFRPPPRPSPCCRPRSAEPSPRWPTLPVPRDGKPLNRAELLNSLFSRPHCFLPPPSPSEVSGAILWCVTYLVPSMVWPPRWMPETPLGWPGVSRVWVTQAYRILAS</sequence>
<feature type="compositionally biased region" description="Acidic residues" evidence="10">
    <location>
        <begin position="127"/>
        <end position="153"/>
    </location>
</feature>
<organism evidence="11 12">
    <name type="scientific">Fukomys damarensis</name>
    <name type="common">Damaraland mole rat</name>
    <name type="synonym">Cryptomys damarensis</name>
    <dbReference type="NCBI Taxonomy" id="885580"/>
    <lineage>
        <taxon>Eukaryota</taxon>
        <taxon>Metazoa</taxon>
        <taxon>Chordata</taxon>
        <taxon>Craniata</taxon>
        <taxon>Vertebrata</taxon>
        <taxon>Euteleostomi</taxon>
        <taxon>Mammalia</taxon>
        <taxon>Eutheria</taxon>
        <taxon>Euarchontoglires</taxon>
        <taxon>Glires</taxon>
        <taxon>Rodentia</taxon>
        <taxon>Hystricomorpha</taxon>
        <taxon>Bathyergidae</taxon>
        <taxon>Fukomys</taxon>
    </lineage>
</organism>
<dbReference type="GO" id="GO:0016020">
    <property type="term" value="C:membrane"/>
    <property type="evidence" value="ECO:0007669"/>
    <property type="project" value="UniProtKB-SubCell"/>
</dbReference>
<evidence type="ECO:0000256" key="3">
    <source>
        <dbReference type="ARBA" id="ARBA00022679"/>
    </source>
</evidence>
<comment type="similarity">
    <text evidence="2 9">Belongs to the sulfotransferase 6 family.</text>
</comment>
<dbReference type="PANTHER" id="PTHR12812">
    <property type="entry name" value="HEPARAN SULFATE 6-O-SULFOTRANSFERASE 3"/>
    <property type="match status" value="1"/>
</dbReference>
<dbReference type="InterPro" id="IPR027417">
    <property type="entry name" value="P-loop_NTPase"/>
</dbReference>
<dbReference type="InterPro" id="IPR005331">
    <property type="entry name" value="Sulfotransferase"/>
</dbReference>
<evidence type="ECO:0000256" key="7">
    <source>
        <dbReference type="ARBA" id="ARBA00023136"/>
    </source>
</evidence>
<keyword evidence="8" id="KW-0325">Glycoprotein</keyword>
<comment type="function">
    <text evidence="9">6-O-sulfation enzyme which catalyzes the transfer of sulfate from 3'-phosphoadenosine 5'-phosphosulfate (PAPS) to position 6 of the N-sulfoglucosamine residue (GlcNS) of heparan sulfate.</text>
</comment>
<keyword evidence="7 9" id="KW-0472">Membrane</keyword>
<dbReference type="InterPro" id="IPR010635">
    <property type="entry name" value="Heparan_SO4-6-sulfoTrfase"/>
</dbReference>
<dbReference type="PANTHER" id="PTHR12812:SF3">
    <property type="entry name" value="HEPARAN-SULFATE 6-O-SULFOTRANSFERASE 3"/>
    <property type="match status" value="1"/>
</dbReference>
<dbReference type="GO" id="GO:0017095">
    <property type="term" value="F:heparan sulfate 6-sulfotransferase activity"/>
    <property type="evidence" value="ECO:0007669"/>
    <property type="project" value="RHEA"/>
</dbReference>
<keyword evidence="4" id="KW-0812">Transmembrane</keyword>
<feature type="region of interest" description="Disordered" evidence="10">
    <location>
        <begin position="92"/>
        <end position="160"/>
    </location>
</feature>
<dbReference type="AlphaFoldDB" id="A0A091E535"/>
<protein>
    <recommendedName>
        <fullName evidence="9">Heparan-sulfate 6-O-sulfotransferase</fullName>
        <ecNumber evidence="9">2.8.2.-</ecNumber>
    </recommendedName>
</protein>
<dbReference type="Pfam" id="PF03567">
    <property type="entry name" value="Sulfotransfer_2"/>
    <property type="match status" value="1"/>
</dbReference>
<evidence type="ECO:0000256" key="2">
    <source>
        <dbReference type="ARBA" id="ARBA00010109"/>
    </source>
</evidence>
<proteinExistence type="inferred from homology"/>
<keyword evidence="6" id="KW-1133">Transmembrane helix</keyword>
<comment type="catalytic activity">
    <reaction evidence="9">
        <text>alpha-D-glucosaminyl-[heparan sulfate](n) + 3'-phosphoadenylyl sulfate = 6-sulfo-alpha-D-glucosaminyl-[heparan sulfate](n) + adenosine 3',5'-bisphosphate + H(+)</text>
        <dbReference type="Rhea" id="RHEA:56604"/>
        <dbReference type="Rhea" id="RHEA-COMP:9830"/>
        <dbReference type="Rhea" id="RHEA-COMP:14621"/>
        <dbReference type="ChEBI" id="CHEBI:15378"/>
        <dbReference type="ChEBI" id="CHEBI:58339"/>
        <dbReference type="ChEBI" id="CHEBI:58343"/>
        <dbReference type="ChEBI" id="CHEBI:58388"/>
        <dbReference type="ChEBI" id="CHEBI:140604"/>
    </reaction>
</comment>
<evidence type="ECO:0000256" key="10">
    <source>
        <dbReference type="SAM" id="MobiDB-lite"/>
    </source>
</evidence>